<accession>A0A518GA52</accession>
<proteinExistence type="predicted"/>
<evidence type="ECO:0000313" key="3">
    <source>
        <dbReference type="EMBL" id="QDV25471.1"/>
    </source>
</evidence>
<dbReference type="EMBL" id="CP036298">
    <property type="protein sequence ID" value="QDV25471.1"/>
    <property type="molecule type" value="Genomic_DNA"/>
</dbReference>
<keyword evidence="4" id="KW-1185">Reference proteome</keyword>
<evidence type="ECO:0000256" key="2">
    <source>
        <dbReference type="SAM" id="SignalP"/>
    </source>
</evidence>
<feature type="chain" id="PRO_5021881315" evidence="2">
    <location>
        <begin position="23"/>
        <end position="845"/>
    </location>
</feature>
<sequence precursor="true">MVIARSCLILVCLLLQAGTCCGQSESPGLVFNGFGKASHGRLMPGGWLVLNANVANRGEEAATARVVVTIPEAVNVQSSRTVTLSPRSKESLEVYVQIPASLKDVSVTEVQVSLYQVENGEARLLDNQGVPMQTSLRLPVQPSSSWLFLDIEAEPPTLLRWQWPLQKGYYNYEVIVASRIRAGFSRNASSFEHTPLPLRPMDWSGVEAMVISHTDFFEDAVAVDTLSKFVNGGGTAWILLDRIPCDLIQPMLASGQYCEELDEVELSSFSISASSIGQAVSAAEATLELDSPAKFKRVVQVGGEVSHAVDGWPAVTWFPVGQGKLVLTTLASEAWLEPGSESTEAGMQTQYKMRAWSAPFGRKIYDTPLPLPLSQEVNYPLELIGNPILPKGTVVLVLVAFVGLIVLLGASLLQMGKATRLGIYAPLLAIAVSSALWASSAWVRRDIPETVSRLQVVQIAADGNSALVREQAAVHLSSESAMSLDGHSEGFAQASASIQSGIKRFDVGGLTEWHLENPAWPPGAWRYTSQQVVETERLLATARLTKSGLQIDLPDQLESLADPLVSFVPNQPMLGQLSDQQVLADGSQMAEADRWVSSALIDAEQLRHSEVFQEMFSGTQQQLPPRRTLLGWTETWEGSEWTNPNLTRKGAALVQVPIRLVRPEVGQEFLLPAGMLQLRKDPTEISQISSFNDYNGKWGKDVSLSVYSHLQFLLPPETLPLQASSMDLELAIKAPHRVVRVLSRGAAFSAEPDEPLAEMFEIVSLDSPSVPWRASITDPRVLEDAQDGVIDLYLEVGERTDVEEGEDLGSVVTWNIDAFRASLIGKRMSEEAVPLKPRQGIARKL</sequence>
<evidence type="ECO:0000313" key="4">
    <source>
        <dbReference type="Proteomes" id="UP000318017"/>
    </source>
</evidence>
<dbReference type="OrthoDB" id="232908at2"/>
<keyword evidence="1" id="KW-1133">Transmembrane helix</keyword>
<dbReference type="AlphaFoldDB" id="A0A518GA52"/>
<dbReference type="KEGG" id="ahel:Q31a_37970"/>
<feature type="signal peptide" evidence="2">
    <location>
        <begin position="1"/>
        <end position="22"/>
    </location>
</feature>
<reference evidence="3 4" key="1">
    <citation type="submission" date="2019-02" db="EMBL/GenBank/DDBJ databases">
        <title>Deep-cultivation of Planctomycetes and their phenomic and genomic characterization uncovers novel biology.</title>
        <authorList>
            <person name="Wiegand S."/>
            <person name="Jogler M."/>
            <person name="Boedeker C."/>
            <person name="Pinto D."/>
            <person name="Vollmers J."/>
            <person name="Rivas-Marin E."/>
            <person name="Kohn T."/>
            <person name="Peeters S.H."/>
            <person name="Heuer A."/>
            <person name="Rast P."/>
            <person name="Oberbeckmann S."/>
            <person name="Bunk B."/>
            <person name="Jeske O."/>
            <person name="Meyerdierks A."/>
            <person name="Storesund J.E."/>
            <person name="Kallscheuer N."/>
            <person name="Luecker S."/>
            <person name="Lage O.M."/>
            <person name="Pohl T."/>
            <person name="Merkel B.J."/>
            <person name="Hornburger P."/>
            <person name="Mueller R.-W."/>
            <person name="Bruemmer F."/>
            <person name="Labrenz M."/>
            <person name="Spormann A.M."/>
            <person name="Op den Camp H."/>
            <person name="Overmann J."/>
            <person name="Amann R."/>
            <person name="Jetten M.S.M."/>
            <person name="Mascher T."/>
            <person name="Medema M.H."/>
            <person name="Devos D.P."/>
            <person name="Kaster A.-K."/>
            <person name="Ovreas L."/>
            <person name="Rohde M."/>
            <person name="Galperin M.Y."/>
            <person name="Jogler C."/>
        </authorList>
    </citation>
    <scope>NUCLEOTIDE SEQUENCE [LARGE SCALE GENOMIC DNA]</scope>
    <source>
        <strain evidence="3 4">Q31a</strain>
    </source>
</reference>
<evidence type="ECO:0000256" key="1">
    <source>
        <dbReference type="SAM" id="Phobius"/>
    </source>
</evidence>
<protein>
    <submittedName>
        <fullName evidence="3">Uncharacterized protein</fullName>
    </submittedName>
</protein>
<feature type="transmembrane region" description="Helical" evidence="1">
    <location>
        <begin position="421"/>
        <end position="443"/>
    </location>
</feature>
<gene>
    <name evidence="3" type="ORF">Q31a_37970</name>
</gene>
<organism evidence="3 4">
    <name type="scientific">Aureliella helgolandensis</name>
    <dbReference type="NCBI Taxonomy" id="2527968"/>
    <lineage>
        <taxon>Bacteria</taxon>
        <taxon>Pseudomonadati</taxon>
        <taxon>Planctomycetota</taxon>
        <taxon>Planctomycetia</taxon>
        <taxon>Pirellulales</taxon>
        <taxon>Pirellulaceae</taxon>
        <taxon>Aureliella</taxon>
    </lineage>
</organism>
<name>A0A518GA52_9BACT</name>
<keyword evidence="2" id="KW-0732">Signal</keyword>
<dbReference type="Proteomes" id="UP000318017">
    <property type="component" value="Chromosome"/>
</dbReference>
<dbReference type="RefSeq" id="WP_145080587.1">
    <property type="nucleotide sequence ID" value="NZ_CP036298.1"/>
</dbReference>
<feature type="transmembrane region" description="Helical" evidence="1">
    <location>
        <begin position="394"/>
        <end position="414"/>
    </location>
</feature>
<keyword evidence="1" id="KW-0472">Membrane</keyword>
<keyword evidence="1" id="KW-0812">Transmembrane</keyword>